<reference evidence="1 2" key="1">
    <citation type="journal article" date="2022" name="Hortic Res">
        <title>A haplotype resolved chromosomal level avocado genome allows analysis of novel avocado genes.</title>
        <authorList>
            <person name="Nath O."/>
            <person name="Fletcher S.J."/>
            <person name="Hayward A."/>
            <person name="Shaw L.M."/>
            <person name="Masouleh A.K."/>
            <person name="Furtado A."/>
            <person name="Henry R.J."/>
            <person name="Mitter N."/>
        </authorList>
    </citation>
    <scope>NUCLEOTIDE SEQUENCE [LARGE SCALE GENOMIC DNA]</scope>
    <source>
        <strain evidence="2">cv. Hass</strain>
    </source>
</reference>
<evidence type="ECO:0000313" key="2">
    <source>
        <dbReference type="Proteomes" id="UP001234297"/>
    </source>
</evidence>
<gene>
    <name evidence="1" type="ORF">MRB53_005030</name>
</gene>
<sequence length="217" mass="24325">MGENSGAGLVGHFSVLISTLNVETLVKAHQDDIPSLESEDEAQFAYEVFAHQCDLQRKQSSSNNNLVLPALAKSYMKEMVFVGFLAFLRTVAVVAAPILLYAFVRYSAHEEHNLYEGLLLVGILIIFKIGESLSQRHWYFGARRFGTRMRSALTSAGYRKLLKLSSSSRRKHSTGEIVNYIAVDAYRLGEFPWWFHTTWTAPLQLAFAISVLFGTVG</sequence>
<evidence type="ECO:0000313" key="1">
    <source>
        <dbReference type="EMBL" id="KAJ8643282.1"/>
    </source>
</evidence>
<dbReference type="EMBL" id="CM056810">
    <property type="protein sequence ID" value="KAJ8643282.1"/>
    <property type="molecule type" value="Genomic_DNA"/>
</dbReference>
<organism evidence="1 2">
    <name type="scientific">Persea americana</name>
    <name type="common">Avocado</name>
    <dbReference type="NCBI Taxonomy" id="3435"/>
    <lineage>
        <taxon>Eukaryota</taxon>
        <taxon>Viridiplantae</taxon>
        <taxon>Streptophyta</taxon>
        <taxon>Embryophyta</taxon>
        <taxon>Tracheophyta</taxon>
        <taxon>Spermatophyta</taxon>
        <taxon>Magnoliopsida</taxon>
        <taxon>Magnoliidae</taxon>
        <taxon>Laurales</taxon>
        <taxon>Lauraceae</taxon>
        <taxon>Persea</taxon>
    </lineage>
</organism>
<protein>
    <submittedName>
        <fullName evidence="1">Uncharacterized protein</fullName>
    </submittedName>
</protein>
<name>A0ACC2MCB9_PERAE</name>
<comment type="caution">
    <text evidence="1">The sequence shown here is derived from an EMBL/GenBank/DDBJ whole genome shotgun (WGS) entry which is preliminary data.</text>
</comment>
<keyword evidence="2" id="KW-1185">Reference proteome</keyword>
<accession>A0ACC2MCB9</accession>
<dbReference type="Proteomes" id="UP001234297">
    <property type="component" value="Chromosome 2"/>
</dbReference>
<proteinExistence type="predicted"/>